<dbReference type="SUPFAM" id="SSF46565">
    <property type="entry name" value="Chaperone J-domain"/>
    <property type="match status" value="1"/>
</dbReference>
<dbReference type="CDD" id="cd06257">
    <property type="entry name" value="DnaJ"/>
    <property type="match status" value="1"/>
</dbReference>
<feature type="transmembrane region" description="Helical" evidence="3">
    <location>
        <begin position="193"/>
        <end position="213"/>
    </location>
</feature>
<dbReference type="InterPro" id="IPR051948">
    <property type="entry name" value="Hsp70_co-chaperone_J-domain"/>
</dbReference>
<dbReference type="PRINTS" id="PR00625">
    <property type="entry name" value="JDOMAIN"/>
</dbReference>
<accession>A0A409YJE6</accession>
<organism evidence="5 6">
    <name type="scientific">Gymnopilus dilepis</name>
    <dbReference type="NCBI Taxonomy" id="231916"/>
    <lineage>
        <taxon>Eukaryota</taxon>
        <taxon>Fungi</taxon>
        <taxon>Dikarya</taxon>
        <taxon>Basidiomycota</taxon>
        <taxon>Agaricomycotina</taxon>
        <taxon>Agaricomycetes</taxon>
        <taxon>Agaricomycetidae</taxon>
        <taxon>Agaricales</taxon>
        <taxon>Agaricineae</taxon>
        <taxon>Hymenogastraceae</taxon>
        <taxon>Gymnopilus</taxon>
    </lineage>
</organism>
<keyword evidence="1" id="KW-0143">Chaperone</keyword>
<feature type="domain" description="J" evidence="4">
    <location>
        <begin position="75"/>
        <end position="140"/>
    </location>
</feature>
<feature type="compositionally biased region" description="Polar residues" evidence="2">
    <location>
        <begin position="461"/>
        <end position="475"/>
    </location>
</feature>
<dbReference type="Pfam" id="PF00226">
    <property type="entry name" value="DnaJ"/>
    <property type="match status" value="1"/>
</dbReference>
<keyword evidence="3" id="KW-0472">Membrane</keyword>
<evidence type="ECO:0000256" key="1">
    <source>
        <dbReference type="ARBA" id="ARBA00023186"/>
    </source>
</evidence>
<evidence type="ECO:0000313" key="5">
    <source>
        <dbReference type="EMBL" id="PPR03116.1"/>
    </source>
</evidence>
<keyword evidence="3" id="KW-0812">Transmembrane</keyword>
<feature type="compositionally biased region" description="Basic and acidic residues" evidence="2">
    <location>
        <begin position="421"/>
        <end position="436"/>
    </location>
</feature>
<dbReference type="InterPro" id="IPR001623">
    <property type="entry name" value="DnaJ_domain"/>
</dbReference>
<gene>
    <name evidence="5" type="ORF">CVT26_004665</name>
</gene>
<dbReference type="Proteomes" id="UP000284706">
    <property type="component" value="Unassembled WGS sequence"/>
</dbReference>
<keyword evidence="6" id="KW-1185">Reference proteome</keyword>
<dbReference type="Gene3D" id="1.10.287.110">
    <property type="entry name" value="DnaJ domain"/>
    <property type="match status" value="1"/>
</dbReference>
<dbReference type="OrthoDB" id="10250354at2759"/>
<dbReference type="PANTHER" id="PTHR44360">
    <property type="entry name" value="DNAJ HOMOLOG SUBFAMILY B MEMBER 9"/>
    <property type="match status" value="1"/>
</dbReference>
<dbReference type="AlphaFoldDB" id="A0A409YJE6"/>
<evidence type="ECO:0000256" key="3">
    <source>
        <dbReference type="SAM" id="Phobius"/>
    </source>
</evidence>
<dbReference type="GO" id="GO:0036503">
    <property type="term" value="P:ERAD pathway"/>
    <property type="evidence" value="ECO:0007669"/>
    <property type="project" value="TreeGrafter"/>
</dbReference>
<dbReference type="GO" id="GO:0051787">
    <property type="term" value="F:misfolded protein binding"/>
    <property type="evidence" value="ECO:0007669"/>
    <property type="project" value="TreeGrafter"/>
</dbReference>
<dbReference type="GO" id="GO:0005783">
    <property type="term" value="C:endoplasmic reticulum"/>
    <property type="evidence" value="ECO:0007669"/>
    <property type="project" value="TreeGrafter"/>
</dbReference>
<feature type="transmembrane region" description="Helical" evidence="3">
    <location>
        <begin position="48"/>
        <end position="66"/>
    </location>
</feature>
<dbReference type="EMBL" id="NHYE01000774">
    <property type="protein sequence ID" value="PPR03116.1"/>
    <property type="molecule type" value="Genomic_DNA"/>
</dbReference>
<protein>
    <recommendedName>
        <fullName evidence="4">J domain-containing protein</fullName>
    </recommendedName>
</protein>
<evidence type="ECO:0000256" key="2">
    <source>
        <dbReference type="SAM" id="MobiDB-lite"/>
    </source>
</evidence>
<dbReference type="GO" id="GO:0051087">
    <property type="term" value="F:protein-folding chaperone binding"/>
    <property type="evidence" value="ECO:0007669"/>
    <property type="project" value="TreeGrafter"/>
</dbReference>
<dbReference type="InterPro" id="IPR036869">
    <property type="entry name" value="J_dom_sf"/>
</dbReference>
<dbReference type="STRING" id="231916.A0A409YJE6"/>
<dbReference type="PROSITE" id="PS50076">
    <property type="entry name" value="DNAJ_2"/>
    <property type="match status" value="1"/>
</dbReference>
<feature type="transmembrane region" description="Helical" evidence="3">
    <location>
        <begin position="263"/>
        <end position="287"/>
    </location>
</feature>
<name>A0A409YJE6_9AGAR</name>
<feature type="region of interest" description="Disordered" evidence="2">
    <location>
        <begin position="400"/>
        <end position="507"/>
    </location>
</feature>
<dbReference type="PANTHER" id="PTHR44360:SF1">
    <property type="entry name" value="DNAJ HOMOLOG SUBFAMILY B MEMBER 9"/>
    <property type="match status" value="1"/>
</dbReference>
<sequence>MGSFNFLLSLFGWTVVPDHATKLLLRFAYNTAHIVAAPQPGSLQHRKHYAVAFAIVIFSYLTYTLVESARSMPPNFYQILGVPPDVDDNGLKLAFRAFAKRYHPDRPGVGKDGESLFMYVRDAFEALKDPTVRFAYDRFGPDVVGWRQYCTTPREFLRRGLMMASGYHIVSGIALLFWSAIGRPSQVSFWRYVLFAALLAAELSFILSPFPAISSSISPPSRPFFSLYPASSSPDAISLPTFIPTTSFLQTVFPNRIPYQHILFLHQLFMFLSIALTRVVPQFLFLLRADGNPDAKQLDPAERAIWERVYANLAIADPSLILHTILHSIAPPSATPDKPYHQPTLARMQPMSQQKAVSLLEELTPEMHKLVAETNIKIQQAGPIASAWDAALRRAFSKRESAFTGGKTGNQSTPQAARPKNFWEREPTDSSDDIVKVVDLPNGVSPSSSRPSSPDKLNRARTPSTPRLGRTSSLGDETESGVPRSPSPSKTHSPVRRGSSGAGPGEI</sequence>
<dbReference type="SMART" id="SM00271">
    <property type="entry name" value="DnaJ"/>
    <property type="match status" value="1"/>
</dbReference>
<evidence type="ECO:0000313" key="6">
    <source>
        <dbReference type="Proteomes" id="UP000284706"/>
    </source>
</evidence>
<feature type="compositionally biased region" description="Low complexity" evidence="2">
    <location>
        <begin position="445"/>
        <end position="454"/>
    </location>
</feature>
<proteinExistence type="predicted"/>
<dbReference type="InParanoid" id="A0A409YJE6"/>
<comment type="caution">
    <text evidence="5">The sequence shown here is derived from an EMBL/GenBank/DDBJ whole genome shotgun (WGS) entry which is preliminary data.</text>
</comment>
<keyword evidence="3" id="KW-1133">Transmembrane helix</keyword>
<evidence type="ECO:0000259" key="4">
    <source>
        <dbReference type="PROSITE" id="PS50076"/>
    </source>
</evidence>
<reference evidence="5 6" key="1">
    <citation type="journal article" date="2018" name="Evol. Lett.">
        <title>Horizontal gene cluster transfer increased hallucinogenic mushroom diversity.</title>
        <authorList>
            <person name="Reynolds H.T."/>
            <person name="Vijayakumar V."/>
            <person name="Gluck-Thaler E."/>
            <person name="Korotkin H.B."/>
            <person name="Matheny P.B."/>
            <person name="Slot J.C."/>
        </authorList>
    </citation>
    <scope>NUCLEOTIDE SEQUENCE [LARGE SCALE GENOMIC DNA]</scope>
    <source>
        <strain evidence="5 6">SRW20</strain>
    </source>
</reference>
<feature type="transmembrane region" description="Helical" evidence="3">
    <location>
        <begin position="161"/>
        <end position="181"/>
    </location>
</feature>